<organism evidence="2 3">
    <name type="scientific">Hymenobacter jeollabukensis</name>
    <dbReference type="NCBI Taxonomy" id="2025313"/>
    <lineage>
        <taxon>Bacteria</taxon>
        <taxon>Pseudomonadati</taxon>
        <taxon>Bacteroidota</taxon>
        <taxon>Cytophagia</taxon>
        <taxon>Cytophagales</taxon>
        <taxon>Hymenobacteraceae</taxon>
        <taxon>Hymenobacter</taxon>
    </lineage>
</organism>
<name>A0A5R8WN42_9BACT</name>
<dbReference type="Proteomes" id="UP000305517">
    <property type="component" value="Unassembled WGS sequence"/>
</dbReference>
<evidence type="ECO:0000313" key="3">
    <source>
        <dbReference type="Proteomes" id="UP000305517"/>
    </source>
</evidence>
<dbReference type="RefSeq" id="WP_138079276.1">
    <property type="nucleotide sequence ID" value="NZ_VAJM01000008.1"/>
</dbReference>
<sequence>MISVFPLIATCWLALSVAALPSESETYRRRVLADPALLPTELLPQYAGRSFAPVWLPAKDDGALGFIGPNYQRLDLKLLTVKPTAGQPGQYAVTGKSRVKTNVAAFAGTFKLLHVRVNRARPRTLDDEPTIAVKSGIVLAEYELREPASQSGTGVFGACCTPNGTRTPGAGCTTTTC</sequence>
<keyword evidence="1" id="KW-0732">Signal</keyword>
<dbReference type="AlphaFoldDB" id="A0A5R8WN42"/>
<accession>A0A5R8WN42</accession>
<feature type="signal peptide" evidence="1">
    <location>
        <begin position="1"/>
        <end position="21"/>
    </location>
</feature>
<gene>
    <name evidence="2" type="ORF">FDY95_16060</name>
</gene>
<protein>
    <submittedName>
        <fullName evidence="2">Uncharacterized protein</fullName>
    </submittedName>
</protein>
<comment type="caution">
    <text evidence="2">The sequence shown here is derived from an EMBL/GenBank/DDBJ whole genome shotgun (WGS) entry which is preliminary data.</text>
</comment>
<reference evidence="2 3" key="1">
    <citation type="submission" date="2019-05" db="EMBL/GenBank/DDBJ databases">
        <title>Hymenobacter edaphi sp. nov., isolated from abandoned arsenic-contaminated farmland soil.</title>
        <authorList>
            <person name="Nie L."/>
        </authorList>
    </citation>
    <scope>NUCLEOTIDE SEQUENCE [LARGE SCALE GENOMIC DNA]</scope>
    <source>
        <strain evidence="2 3">1-3-3-8</strain>
    </source>
</reference>
<dbReference type="OrthoDB" id="880022at2"/>
<keyword evidence="3" id="KW-1185">Reference proteome</keyword>
<evidence type="ECO:0000313" key="2">
    <source>
        <dbReference type="EMBL" id="TLM91109.1"/>
    </source>
</evidence>
<dbReference type="EMBL" id="VAJM01000008">
    <property type="protein sequence ID" value="TLM91109.1"/>
    <property type="molecule type" value="Genomic_DNA"/>
</dbReference>
<evidence type="ECO:0000256" key="1">
    <source>
        <dbReference type="SAM" id="SignalP"/>
    </source>
</evidence>
<proteinExistence type="predicted"/>
<feature type="chain" id="PRO_5024274440" evidence="1">
    <location>
        <begin position="22"/>
        <end position="177"/>
    </location>
</feature>